<evidence type="ECO:0000259" key="3">
    <source>
        <dbReference type="PROSITE" id="PS50181"/>
    </source>
</evidence>
<organism evidence="4 5">
    <name type="scientific">Oreochromis aureus</name>
    <name type="common">Israeli tilapia</name>
    <name type="synonym">Chromis aureus</name>
    <dbReference type="NCBI Taxonomy" id="47969"/>
    <lineage>
        <taxon>Eukaryota</taxon>
        <taxon>Metazoa</taxon>
        <taxon>Chordata</taxon>
        <taxon>Craniata</taxon>
        <taxon>Vertebrata</taxon>
        <taxon>Euteleostomi</taxon>
        <taxon>Actinopterygii</taxon>
        <taxon>Neopterygii</taxon>
        <taxon>Teleostei</taxon>
        <taxon>Neoteleostei</taxon>
        <taxon>Acanthomorphata</taxon>
        <taxon>Ovalentaria</taxon>
        <taxon>Cichlomorphae</taxon>
        <taxon>Cichliformes</taxon>
        <taxon>Cichlidae</taxon>
        <taxon>African cichlids</taxon>
        <taxon>Pseudocrenilabrinae</taxon>
        <taxon>Oreochromini</taxon>
        <taxon>Oreochromis</taxon>
    </lineage>
</organism>
<feature type="signal peptide" evidence="2">
    <location>
        <begin position="1"/>
        <end position="21"/>
    </location>
</feature>
<dbReference type="InterPro" id="IPR036047">
    <property type="entry name" value="F-box-like_dom_sf"/>
</dbReference>
<evidence type="ECO:0000313" key="5">
    <source>
        <dbReference type="Proteomes" id="UP000472276"/>
    </source>
</evidence>
<evidence type="ECO:0000256" key="2">
    <source>
        <dbReference type="SAM" id="SignalP"/>
    </source>
</evidence>
<feature type="compositionally biased region" description="Polar residues" evidence="1">
    <location>
        <begin position="271"/>
        <end position="282"/>
    </location>
</feature>
<evidence type="ECO:0000313" key="4">
    <source>
        <dbReference type="Ensembl" id="ENSOABP00000036930.2"/>
    </source>
</evidence>
<keyword evidence="5" id="KW-1185">Reference proteome</keyword>
<dbReference type="OMA" id="CNSDELW"/>
<reference evidence="4" key="2">
    <citation type="submission" date="2025-09" db="UniProtKB">
        <authorList>
            <consortium name="Ensembl"/>
        </authorList>
    </citation>
    <scope>IDENTIFICATION</scope>
</reference>
<dbReference type="AlphaFoldDB" id="A0A668UB33"/>
<accession>A0A668UB33</accession>
<feature type="domain" description="F-box" evidence="3">
    <location>
        <begin position="117"/>
        <end position="163"/>
    </location>
</feature>
<name>A0A668UB33_OREAU</name>
<dbReference type="Gene3D" id="1.20.1280.50">
    <property type="match status" value="1"/>
</dbReference>
<dbReference type="CDD" id="cd22106">
    <property type="entry name" value="F-box_FBXO36"/>
    <property type="match status" value="1"/>
</dbReference>
<dbReference type="Proteomes" id="UP000472276">
    <property type="component" value="Unassembled WGS sequence"/>
</dbReference>
<sequence length="317" mass="36137">MTRNAFLLWGTLCLTKFRCHANTQTDMASLLTDPLFEISGRGPAPIQNFYHFSVTKSDVVWRWWKISPRIVDRYSKPGELKQSHEDFLDDTWLHSEVRMVFGLRILEYAAALCRGHYDYLEHLPDSLLLRIINYLELEDVGQLGRTSRRFRKLCGSEEFWEQAVHRHCNTVSAEVASLAVEVGWRTVFFTNKLQLQKLISRRRLKTEWQAPDSDTKEEESPGESLETNQAFCSEEESDLDICSLKLGTDTGSSLDSSSRCDVDPDPGSEPQFGSDSSNSVTDQFLEGTRYQVETLTQSRVLSSGVGDYSTDPDKILN</sequence>
<feature type="chain" id="PRO_5044224304" description="F-box domain-containing protein" evidence="2">
    <location>
        <begin position="22"/>
        <end position="317"/>
    </location>
</feature>
<reference evidence="4" key="1">
    <citation type="submission" date="2025-08" db="UniProtKB">
        <authorList>
            <consortium name="Ensembl"/>
        </authorList>
    </citation>
    <scope>IDENTIFICATION</scope>
</reference>
<feature type="region of interest" description="Disordered" evidence="1">
    <location>
        <begin position="297"/>
        <end position="317"/>
    </location>
</feature>
<protein>
    <recommendedName>
        <fullName evidence="3">F-box domain-containing protein</fullName>
    </recommendedName>
</protein>
<dbReference type="Pfam" id="PF12937">
    <property type="entry name" value="F-box-like"/>
    <property type="match status" value="1"/>
</dbReference>
<dbReference type="InterPro" id="IPR001810">
    <property type="entry name" value="F-box_dom"/>
</dbReference>
<dbReference type="SUPFAM" id="SSF81383">
    <property type="entry name" value="F-box domain"/>
    <property type="match status" value="1"/>
</dbReference>
<keyword evidence="2" id="KW-0732">Signal</keyword>
<proteinExistence type="predicted"/>
<dbReference type="PROSITE" id="PS50181">
    <property type="entry name" value="FBOX"/>
    <property type="match status" value="1"/>
</dbReference>
<evidence type="ECO:0000256" key="1">
    <source>
        <dbReference type="SAM" id="MobiDB-lite"/>
    </source>
</evidence>
<feature type="region of interest" description="Disordered" evidence="1">
    <location>
        <begin position="208"/>
        <end position="229"/>
    </location>
</feature>
<feature type="region of interest" description="Disordered" evidence="1">
    <location>
        <begin position="249"/>
        <end position="282"/>
    </location>
</feature>
<dbReference type="Ensembl" id="ENSOABT00000037949.2">
    <property type="protein sequence ID" value="ENSOABP00000036930.2"/>
    <property type="gene ID" value="ENSOABG00000016944.2"/>
</dbReference>
<gene>
    <name evidence="4" type="primary">fbxo36b</name>
</gene>
<dbReference type="SMART" id="SM00256">
    <property type="entry name" value="FBOX"/>
    <property type="match status" value="1"/>
</dbReference>